<dbReference type="Proteomes" id="UP000183257">
    <property type="component" value="Unassembled WGS sequence"/>
</dbReference>
<proteinExistence type="predicted"/>
<dbReference type="RefSeq" id="WP_072304551.1">
    <property type="nucleotide sequence ID" value="NZ_FPIY01000005.1"/>
</dbReference>
<evidence type="ECO:0000313" key="1">
    <source>
        <dbReference type="EMBL" id="SFW63051.1"/>
    </source>
</evidence>
<dbReference type="InterPro" id="IPR012545">
    <property type="entry name" value="DUF1697"/>
</dbReference>
<sequence>MITYIALLRGINVSGKNKILMADLKQMLLKLKLTNVTTYIQSGNVVFTTDEVDVPVLSEKIKKEIFKVFGLDVPVLVLAASALQTIFKNNPFTAEEEKETYFVLLKSAPDTVLISEVNKGTYATEKFVITNSCIYLRCLNGAGKAKCNNNFFERKLKVQATTRNYKTMVKLIEISETL</sequence>
<keyword evidence="2" id="KW-1185">Reference proteome</keyword>
<dbReference type="STRING" id="76595.SAMN05660313_02921"/>
<dbReference type="PIRSF" id="PIRSF008502">
    <property type="entry name" value="UCP008502"/>
    <property type="match status" value="1"/>
</dbReference>
<dbReference type="PANTHER" id="PTHR36439:SF1">
    <property type="entry name" value="DUF1697 DOMAIN-CONTAINING PROTEIN"/>
    <property type="match status" value="1"/>
</dbReference>
<dbReference type="Pfam" id="PF08002">
    <property type="entry name" value="DUF1697"/>
    <property type="match status" value="1"/>
</dbReference>
<organism evidence="1 2">
    <name type="scientific">Cellulophaga fucicola</name>
    <dbReference type="NCBI Taxonomy" id="76595"/>
    <lineage>
        <taxon>Bacteria</taxon>
        <taxon>Pseudomonadati</taxon>
        <taxon>Bacteroidota</taxon>
        <taxon>Flavobacteriia</taxon>
        <taxon>Flavobacteriales</taxon>
        <taxon>Flavobacteriaceae</taxon>
        <taxon>Cellulophaga</taxon>
    </lineage>
</organism>
<gene>
    <name evidence="1" type="ORF">SAMN05660313_02921</name>
</gene>
<reference evidence="2" key="1">
    <citation type="submission" date="2016-11" db="EMBL/GenBank/DDBJ databases">
        <authorList>
            <person name="Varghese N."/>
            <person name="Submissions S."/>
        </authorList>
    </citation>
    <scope>NUCLEOTIDE SEQUENCE [LARGE SCALE GENOMIC DNA]</scope>
    <source>
        <strain evidence="2">DSM 24786</strain>
    </source>
</reference>
<protein>
    <submittedName>
        <fullName evidence="1">Uncharacterized conserved protein, DUF1697 family</fullName>
    </submittedName>
</protein>
<dbReference type="SUPFAM" id="SSF160379">
    <property type="entry name" value="SP0830-like"/>
    <property type="match status" value="1"/>
</dbReference>
<dbReference type="Gene3D" id="3.30.70.1280">
    <property type="entry name" value="SP0830-like domains"/>
    <property type="match status" value="1"/>
</dbReference>
<dbReference type="EMBL" id="FPIY01000005">
    <property type="protein sequence ID" value="SFW63051.1"/>
    <property type="molecule type" value="Genomic_DNA"/>
</dbReference>
<evidence type="ECO:0000313" key="2">
    <source>
        <dbReference type="Proteomes" id="UP000183257"/>
    </source>
</evidence>
<dbReference type="PANTHER" id="PTHR36439">
    <property type="entry name" value="BLL4334 PROTEIN"/>
    <property type="match status" value="1"/>
</dbReference>
<name>A0A1K1QTT7_9FLAO</name>
<dbReference type="OrthoDB" id="9806494at2"/>
<dbReference type="AlphaFoldDB" id="A0A1K1QTT7"/>
<accession>A0A1K1QTT7</accession>